<dbReference type="CDD" id="cd09641">
    <property type="entry name" value="Cas3''_I"/>
    <property type="match status" value="1"/>
</dbReference>
<evidence type="ECO:0000256" key="1">
    <source>
        <dbReference type="ARBA" id="ARBA00006847"/>
    </source>
</evidence>
<dbReference type="EMBL" id="JBEGCI010000008">
    <property type="protein sequence ID" value="MEQ6889075.1"/>
    <property type="molecule type" value="Genomic_DNA"/>
</dbReference>
<dbReference type="Pfam" id="PF18395">
    <property type="entry name" value="Cas3_C"/>
    <property type="match status" value="1"/>
</dbReference>
<evidence type="ECO:0000256" key="8">
    <source>
        <dbReference type="ARBA" id="ARBA00022840"/>
    </source>
</evidence>
<dbReference type="NCBIfam" id="TIGR01596">
    <property type="entry name" value="cas3_HD"/>
    <property type="match status" value="1"/>
</dbReference>
<feature type="domain" description="HD Cas3-type" evidence="11">
    <location>
        <begin position="27"/>
        <end position="217"/>
    </location>
</feature>
<keyword evidence="8" id="KW-0067">ATP-binding</keyword>
<evidence type="ECO:0000256" key="3">
    <source>
        <dbReference type="ARBA" id="ARBA00022722"/>
    </source>
</evidence>
<dbReference type="SMART" id="SM00487">
    <property type="entry name" value="DEXDc"/>
    <property type="match status" value="1"/>
</dbReference>
<dbReference type="Pfam" id="PF22590">
    <property type="entry name" value="Cas3-like_C_2"/>
    <property type="match status" value="1"/>
</dbReference>
<dbReference type="InterPro" id="IPR006483">
    <property type="entry name" value="CRISPR-assoc_Cas3_HD"/>
</dbReference>
<evidence type="ECO:0000256" key="9">
    <source>
        <dbReference type="ARBA" id="ARBA00023118"/>
    </source>
</evidence>
<dbReference type="Pfam" id="PF18019">
    <property type="entry name" value="Cas3_HD"/>
    <property type="match status" value="1"/>
</dbReference>
<evidence type="ECO:0000256" key="7">
    <source>
        <dbReference type="ARBA" id="ARBA00022806"/>
    </source>
</evidence>
<keyword evidence="7" id="KW-0347">Helicase</keyword>
<accession>A0ABV1N9E0</accession>
<evidence type="ECO:0000256" key="5">
    <source>
        <dbReference type="ARBA" id="ARBA00022741"/>
    </source>
</evidence>
<keyword evidence="4" id="KW-0479">Metal-binding</keyword>
<dbReference type="PANTHER" id="PTHR47963:SF9">
    <property type="entry name" value="CRISPR-ASSOCIATED ENDONUCLEASE_HELICASE CAS3"/>
    <property type="match status" value="1"/>
</dbReference>
<evidence type="ECO:0000313" key="12">
    <source>
        <dbReference type="EMBL" id="MEQ6889075.1"/>
    </source>
</evidence>
<dbReference type="InterPro" id="IPR041372">
    <property type="entry name" value="Cas3_C"/>
</dbReference>
<evidence type="ECO:0000256" key="2">
    <source>
        <dbReference type="ARBA" id="ARBA00009046"/>
    </source>
</evidence>
<sequence length="901" mass="99551">MDAVLGGMMPTFAEINPVARAVWAKSGAPPGHGLLAHMLDVAAAAEVLLEHEPNSTLEYFANQLGMPTSSFVRCAATLVGLHDFGKAVPGFQAKWSEGRQQCEIAGLSFSTPSLKVTDHARASGALLREHLMALGFERPWVLSVLQALSAHHGYNFHLQELNSSTPPFEAPAWAKVRALLFSTYWNAMAPERVPATEEVSLALVEWLAGLTSVADWIGSNPDWFPHGERAPSLHGHFHVAKGLACHALKEIGWSSYRPLLPCGDSTDERLAQVLNRDDVVARPLQRCVDQLLSVAQGPALLLVEAPMGEGKTEAAFLAYLRLQAANKHRGLYVALPTQATGNAMFGRTLAFLKAYGSEQPLDIQLVHGGALQDERVQHLRGIHGERDADITCSTWFSHRRRGLLSPYGVGTIDQALFATLNIKHHFVRLWGLSNRVIVLDEVHAYDTYTSGLIETLLRWLRALGSSVVLMSATLPEHRRQSLLQAWGTPWDKVSAIPYPRMLMADSQGVQGDTFESRPLSPIHLHSTGESLETLAGYAIEQLKAGGCGAIIVNTVNRAQGLYRLLCQSIGEDAQLILFHARYPADERSARERLVLDVFGDQHATRPDRALLIATQVAEQSLDIDFDFLLSDLAPVDLLLQRAGRLHRHERRRPKAHGDPRFTVAGLKPERLPEMNQTAWAYVYESYVLGRTWALLSREHTLRMPHDIDRLVQAVYGDTSLPEDLDPAAKAYIEGDAYNQHLIRLTAERQQAVNIALDPDDEPQVAYLDKPRGTEDGDGLGLVNRTRLGDDSITVVPVHQVRGGWAIHPGDAPFDPQHMIADDLARQLCARQLNLSRRDIVRDLVRQETPPAFAAHPLLKHMRPLVLEDGELLVGRLVVTLDQELGLVYASAVADEHHEEKS</sequence>
<comment type="similarity">
    <text evidence="2">In the central section; belongs to the CRISPR-associated helicase Cas3 family.</text>
</comment>
<dbReference type="Pfam" id="PF00270">
    <property type="entry name" value="DEAD"/>
    <property type="match status" value="1"/>
</dbReference>
<dbReference type="PANTHER" id="PTHR47963">
    <property type="entry name" value="DEAD-BOX ATP-DEPENDENT RNA HELICASE 47, MITOCHONDRIAL"/>
    <property type="match status" value="1"/>
</dbReference>
<dbReference type="Proteomes" id="UP001472978">
    <property type="component" value="Unassembled WGS sequence"/>
</dbReference>
<evidence type="ECO:0000256" key="4">
    <source>
        <dbReference type="ARBA" id="ARBA00022723"/>
    </source>
</evidence>
<keyword evidence="13" id="KW-1185">Reference proteome</keyword>
<comment type="similarity">
    <text evidence="1">In the N-terminal section; belongs to the CRISPR-associated nuclease Cas3-HD family.</text>
</comment>
<keyword evidence="3" id="KW-0540">Nuclease</keyword>
<feature type="domain" description="Helicase ATP-binding" evidence="10">
    <location>
        <begin position="292"/>
        <end position="492"/>
    </location>
</feature>
<evidence type="ECO:0000259" key="10">
    <source>
        <dbReference type="PROSITE" id="PS51192"/>
    </source>
</evidence>
<evidence type="ECO:0000259" key="11">
    <source>
        <dbReference type="PROSITE" id="PS51643"/>
    </source>
</evidence>
<keyword evidence="6" id="KW-0378">Hydrolase</keyword>
<dbReference type="InterPro" id="IPR050547">
    <property type="entry name" value="DEAD_box_RNA_helicases"/>
</dbReference>
<dbReference type="Gene3D" id="3.40.50.300">
    <property type="entry name" value="P-loop containing nucleotide triphosphate hydrolases"/>
    <property type="match status" value="2"/>
</dbReference>
<protein>
    <submittedName>
        <fullName evidence="12">CRISPR-associated helicase Cas3</fullName>
    </submittedName>
</protein>
<keyword evidence="9" id="KW-0051">Antiviral defense</keyword>
<comment type="caution">
    <text evidence="12">The sequence shown here is derived from an EMBL/GenBank/DDBJ whole genome shotgun (WGS) entry which is preliminary data.</text>
</comment>
<dbReference type="InterPro" id="IPR054712">
    <property type="entry name" value="Cas3-like_dom"/>
</dbReference>
<name>A0ABV1N9E0_9GAMM</name>
<dbReference type="InterPro" id="IPR014001">
    <property type="entry name" value="Helicase_ATP-bd"/>
</dbReference>
<proteinExistence type="inferred from homology"/>
<gene>
    <name evidence="12" type="primary">cas3</name>
    <name evidence="12" type="ORF">ABE957_10365</name>
</gene>
<dbReference type="NCBIfam" id="TIGR01587">
    <property type="entry name" value="cas3_core"/>
    <property type="match status" value="1"/>
</dbReference>
<dbReference type="PROSITE" id="PS51192">
    <property type="entry name" value="HELICASE_ATP_BIND_1"/>
    <property type="match status" value="1"/>
</dbReference>
<organism evidence="12 13">
    <name type="scientific">Halomonas pelophila</name>
    <dbReference type="NCBI Taxonomy" id="3151122"/>
    <lineage>
        <taxon>Bacteria</taxon>
        <taxon>Pseudomonadati</taxon>
        <taxon>Pseudomonadota</taxon>
        <taxon>Gammaproteobacteria</taxon>
        <taxon>Oceanospirillales</taxon>
        <taxon>Halomonadaceae</taxon>
        <taxon>Halomonas</taxon>
    </lineage>
</organism>
<dbReference type="InterPro" id="IPR006474">
    <property type="entry name" value="Helicase_Cas3_CRISPR-ass_core"/>
</dbReference>
<evidence type="ECO:0000313" key="13">
    <source>
        <dbReference type="Proteomes" id="UP001472978"/>
    </source>
</evidence>
<reference evidence="12 13" key="1">
    <citation type="submission" date="2024-05" db="EMBL/GenBank/DDBJ databases">
        <title>Halomonas sp. CS7 16S ribosomal RNA gene Genome sequencing and assembly.</title>
        <authorList>
            <person name="Yook S."/>
        </authorList>
    </citation>
    <scope>NUCLEOTIDE SEQUENCE [LARGE SCALE GENOMIC DNA]</scope>
    <source>
        <strain evidence="12 13">CS7</strain>
    </source>
</reference>
<dbReference type="RefSeq" id="WP_349758605.1">
    <property type="nucleotide sequence ID" value="NZ_JBEGCI010000008.1"/>
</dbReference>
<dbReference type="Gene3D" id="1.10.3210.30">
    <property type="match status" value="1"/>
</dbReference>
<evidence type="ECO:0000256" key="6">
    <source>
        <dbReference type="ARBA" id="ARBA00022801"/>
    </source>
</evidence>
<dbReference type="SUPFAM" id="SSF52540">
    <property type="entry name" value="P-loop containing nucleoside triphosphate hydrolases"/>
    <property type="match status" value="1"/>
</dbReference>
<dbReference type="PROSITE" id="PS51643">
    <property type="entry name" value="HD_CAS3"/>
    <property type="match status" value="1"/>
</dbReference>
<dbReference type="InterPro" id="IPR038257">
    <property type="entry name" value="CRISPR-assoc_Cas3_HD_sf"/>
</dbReference>
<dbReference type="InterPro" id="IPR011545">
    <property type="entry name" value="DEAD/DEAH_box_helicase_dom"/>
</dbReference>
<keyword evidence="5" id="KW-0547">Nucleotide-binding</keyword>
<dbReference type="InterPro" id="IPR027417">
    <property type="entry name" value="P-loop_NTPase"/>
</dbReference>